<dbReference type="Proteomes" id="UP000662821">
    <property type="component" value="Chromosome"/>
</dbReference>
<gene>
    <name evidence="3" type="ORF">J3P46_12590</name>
</gene>
<sequence>MMLPKPGAAMPPADYAILQEAAEWFAVLRGEDADPADQQAWERWHASSPAHRAAWRRVEAVSAEFRQLPGEPARQALDAAGPRQSDAARRSLVKGLLALCLTAGTGGAALLRRDTRSWVASLHAGEKTPVGAIRQLALADGSQLWLNTATSLDIDYSDTLRRIALHGGEIYLASARDSRQPARALVVDTVHGRLRALGTRFSVQPQGDATLLAIYEGSVEVAPRDGGVPRIVPAGQQVRFGDGFIGEPYAADPNGAAWIEYRLQPEQMRLDDFLAQLSRYRRGHLGCAPEVAHLRLVGSYPLADTDRILAALEATLPVRINRVHDWWVTVEAQLPNQNSK</sequence>
<dbReference type="PANTHER" id="PTHR30273:SF2">
    <property type="entry name" value="PROTEIN FECR"/>
    <property type="match status" value="1"/>
</dbReference>
<proteinExistence type="predicted"/>
<dbReference type="Gene3D" id="2.60.120.1440">
    <property type="match status" value="1"/>
</dbReference>
<evidence type="ECO:0000259" key="2">
    <source>
        <dbReference type="Pfam" id="PF16220"/>
    </source>
</evidence>
<evidence type="ECO:0000259" key="1">
    <source>
        <dbReference type="Pfam" id="PF04773"/>
    </source>
</evidence>
<dbReference type="EMBL" id="CP071520">
    <property type="protein sequence ID" value="QSX98653.1"/>
    <property type="molecule type" value="Genomic_DNA"/>
</dbReference>
<feature type="domain" description="FecR protein" evidence="1">
    <location>
        <begin position="127"/>
        <end position="220"/>
    </location>
</feature>
<dbReference type="Pfam" id="PF04773">
    <property type="entry name" value="FecR"/>
    <property type="match status" value="1"/>
</dbReference>
<dbReference type="InterPro" id="IPR012373">
    <property type="entry name" value="Ferrdict_sens_TM"/>
</dbReference>
<evidence type="ECO:0000313" key="3">
    <source>
        <dbReference type="EMBL" id="QSX98653.1"/>
    </source>
</evidence>
<protein>
    <submittedName>
        <fullName evidence="3">FecR domain-containing protein</fullName>
    </submittedName>
</protein>
<dbReference type="InterPro" id="IPR006860">
    <property type="entry name" value="FecR"/>
</dbReference>
<name>A0AAJ4MX01_9BURK</name>
<dbReference type="PANTHER" id="PTHR30273">
    <property type="entry name" value="PERIPLASMIC SIGNAL SENSOR AND SIGMA FACTOR ACTIVATOR FECR-RELATED"/>
    <property type="match status" value="1"/>
</dbReference>
<dbReference type="InterPro" id="IPR032623">
    <property type="entry name" value="FecR_N"/>
</dbReference>
<dbReference type="Pfam" id="PF16220">
    <property type="entry name" value="DUF4880"/>
    <property type="match status" value="1"/>
</dbReference>
<accession>A0AAJ4MX01</accession>
<dbReference type="AlphaFoldDB" id="A0AAJ4MX01"/>
<feature type="domain" description="FecR N-terminal" evidence="2">
    <location>
        <begin position="19"/>
        <end position="61"/>
    </location>
</feature>
<reference evidence="3 4" key="1">
    <citation type="submission" date="2021-03" db="EMBL/GenBank/DDBJ databases">
        <title>Draft genome sequence of Janthinobacterium sp. strain PLB02 isolated from infected primmorphs (Lubomirskia baicalensis).</title>
        <authorList>
            <person name="Chernogor L.I."/>
            <person name="Belikov S.I."/>
            <person name="Petrushin I.S."/>
        </authorList>
    </citation>
    <scope>NUCLEOTIDE SEQUENCE [LARGE SCALE GENOMIC DNA]</scope>
    <source>
        <strain evidence="3 4">PLB02</strain>
    </source>
</reference>
<dbReference type="PIRSF" id="PIRSF018266">
    <property type="entry name" value="FecR"/>
    <property type="match status" value="1"/>
</dbReference>
<organism evidence="3 4">
    <name type="scientific">Janthinobacterium lividum</name>
    <dbReference type="NCBI Taxonomy" id="29581"/>
    <lineage>
        <taxon>Bacteria</taxon>
        <taxon>Pseudomonadati</taxon>
        <taxon>Pseudomonadota</taxon>
        <taxon>Betaproteobacteria</taxon>
        <taxon>Burkholderiales</taxon>
        <taxon>Oxalobacteraceae</taxon>
        <taxon>Janthinobacterium</taxon>
    </lineage>
</organism>
<dbReference type="GO" id="GO:0016989">
    <property type="term" value="F:sigma factor antagonist activity"/>
    <property type="evidence" value="ECO:0007669"/>
    <property type="project" value="TreeGrafter"/>
</dbReference>
<evidence type="ECO:0000313" key="4">
    <source>
        <dbReference type="Proteomes" id="UP000662821"/>
    </source>
</evidence>
<dbReference type="RefSeq" id="WP_151094492.1">
    <property type="nucleotide sequence ID" value="NZ_CP071520.1"/>
</dbReference>